<comment type="caution">
    <text evidence="1">The sequence shown here is derived from an EMBL/GenBank/DDBJ whole genome shotgun (WGS) entry which is preliminary data.</text>
</comment>
<dbReference type="AlphaFoldDB" id="A0A645G882"/>
<dbReference type="EMBL" id="VSSQ01070129">
    <property type="protein sequence ID" value="MPN21999.1"/>
    <property type="molecule type" value="Genomic_DNA"/>
</dbReference>
<name>A0A645G882_9ZZZZ</name>
<accession>A0A645G882</accession>
<gene>
    <name evidence="1" type="ORF">SDC9_169382</name>
</gene>
<organism evidence="1">
    <name type="scientific">bioreactor metagenome</name>
    <dbReference type="NCBI Taxonomy" id="1076179"/>
    <lineage>
        <taxon>unclassified sequences</taxon>
        <taxon>metagenomes</taxon>
        <taxon>ecological metagenomes</taxon>
    </lineage>
</organism>
<reference evidence="1" key="1">
    <citation type="submission" date="2019-08" db="EMBL/GenBank/DDBJ databases">
        <authorList>
            <person name="Kucharzyk K."/>
            <person name="Murdoch R.W."/>
            <person name="Higgins S."/>
            <person name="Loffler F."/>
        </authorList>
    </citation>
    <scope>NUCLEOTIDE SEQUENCE</scope>
</reference>
<sequence>MLVVGKCAFQFDQRIVKGGFPPDGSIVLMTQGCFPGLQIIDLILQIRQIRSNFPFQLTPHQFQFALVISQLPEETFRALPQNILLIQFCFKRQEFLPAQVQLLQPLVELCLKLSCLSVQAKNLFLHGLSGGFQPGHRFR</sequence>
<proteinExistence type="predicted"/>
<evidence type="ECO:0000313" key="1">
    <source>
        <dbReference type="EMBL" id="MPN21999.1"/>
    </source>
</evidence>
<protein>
    <submittedName>
        <fullName evidence="1">Uncharacterized protein</fullName>
    </submittedName>
</protein>